<organism evidence="1 2">
    <name type="scientific">Eumeta variegata</name>
    <name type="common">Bagworm moth</name>
    <name type="synonym">Eumeta japonica</name>
    <dbReference type="NCBI Taxonomy" id="151549"/>
    <lineage>
        <taxon>Eukaryota</taxon>
        <taxon>Metazoa</taxon>
        <taxon>Ecdysozoa</taxon>
        <taxon>Arthropoda</taxon>
        <taxon>Hexapoda</taxon>
        <taxon>Insecta</taxon>
        <taxon>Pterygota</taxon>
        <taxon>Neoptera</taxon>
        <taxon>Endopterygota</taxon>
        <taxon>Lepidoptera</taxon>
        <taxon>Glossata</taxon>
        <taxon>Ditrysia</taxon>
        <taxon>Tineoidea</taxon>
        <taxon>Psychidae</taxon>
        <taxon>Oiketicinae</taxon>
        <taxon>Eumeta</taxon>
    </lineage>
</organism>
<dbReference type="InterPro" id="IPR036397">
    <property type="entry name" value="RNaseH_sf"/>
</dbReference>
<dbReference type="GO" id="GO:0032259">
    <property type="term" value="P:methylation"/>
    <property type="evidence" value="ECO:0007669"/>
    <property type="project" value="UniProtKB-KW"/>
</dbReference>
<dbReference type="GO" id="GO:0003676">
    <property type="term" value="F:nucleic acid binding"/>
    <property type="evidence" value="ECO:0007669"/>
    <property type="project" value="InterPro"/>
</dbReference>
<sequence length="142" mass="16763">MGLYCLYWMFSRGKEKGEPFLKILMAGDEKWITYKSVRKRLWLKGKQAPQTTAIRGFIRNDSMLMYSGIEIHYKLLLPGKTINLDLYCQQLMRLKQGVEKKWLKFINKMGVVFHHDNTRPHTSSATQKILRVWLRSINVSII</sequence>
<dbReference type="InterPro" id="IPR052709">
    <property type="entry name" value="Transposase-MT_Hybrid"/>
</dbReference>
<accession>A0A4C1Z0P7</accession>
<name>A0A4C1Z0P7_EUMVA</name>
<proteinExistence type="predicted"/>
<comment type="caution">
    <text evidence="1">The sequence shown here is derived from an EMBL/GenBank/DDBJ whole genome shotgun (WGS) entry which is preliminary data.</text>
</comment>
<dbReference type="AlphaFoldDB" id="A0A4C1Z0P7"/>
<protein>
    <submittedName>
        <fullName evidence="1">Histone-lysine N-methyltransferase SETMAR</fullName>
    </submittedName>
</protein>
<dbReference type="PANTHER" id="PTHR46060">
    <property type="entry name" value="MARINER MOS1 TRANSPOSASE-LIKE PROTEIN"/>
    <property type="match status" value="1"/>
</dbReference>
<dbReference type="Proteomes" id="UP000299102">
    <property type="component" value="Unassembled WGS sequence"/>
</dbReference>
<keyword evidence="2" id="KW-1185">Reference proteome</keyword>
<reference evidence="1 2" key="1">
    <citation type="journal article" date="2019" name="Commun. Biol.">
        <title>The bagworm genome reveals a unique fibroin gene that provides high tensile strength.</title>
        <authorList>
            <person name="Kono N."/>
            <person name="Nakamura H."/>
            <person name="Ohtoshi R."/>
            <person name="Tomita M."/>
            <person name="Numata K."/>
            <person name="Arakawa K."/>
        </authorList>
    </citation>
    <scope>NUCLEOTIDE SEQUENCE [LARGE SCALE GENOMIC DNA]</scope>
</reference>
<dbReference type="GO" id="GO:0008168">
    <property type="term" value="F:methyltransferase activity"/>
    <property type="evidence" value="ECO:0007669"/>
    <property type="project" value="UniProtKB-KW"/>
</dbReference>
<gene>
    <name evidence="1" type="primary">SETMAR</name>
    <name evidence="1" type="ORF">EVAR_54217_1</name>
</gene>
<dbReference type="PANTHER" id="PTHR46060:SF1">
    <property type="entry name" value="MARINER MOS1 TRANSPOSASE-LIKE PROTEIN"/>
    <property type="match status" value="1"/>
</dbReference>
<keyword evidence="1" id="KW-0489">Methyltransferase</keyword>
<dbReference type="OrthoDB" id="616263at2759"/>
<dbReference type="Gene3D" id="3.30.420.10">
    <property type="entry name" value="Ribonuclease H-like superfamily/Ribonuclease H"/>
    <property type="match status" value="1"/>
</dbReference>
<dbReference type="InterPro" id="IPR001888">
    <property type="entry name" value="Transposase_1"/>
</dbReference>
<keyword evidence="1" id="KW-0808">Transferase</keyword>
<evidence type="ECO:0000313" key="2">
    <source>
        <dbReference type="Proteomes" id="UP000299102"/>
    </source>
</evidence>
<evidence type="ECO:0000313" key="1">
    <source>
        <dbReference type="EMBL" id="GBP80772.1"/>
    </source>
</evidence>
<dbReference type="EMBL" id="BGZK01001481">
    <property type="protein sequence ID" value="GBP80772.1"/>
    <property type="molecule type" value="Genomic_DNA"/>
</dbReference>
<dbReference type="Pfam" id="PF01359">
    <property type="entry name" value="Transposase_1"/>
    <property type="match status" value="1"/>
</dbReference>